<accession>A0A9P4W1V8</accession>
<evidence type="ECO:0000256" key="4">
    <source>
        <dbReference type="ARBA" id="ARBA00023140"/>
    </source>
</evidence>
<gene>
    <name evidence="6" type="ORF">E8E13_000678</name>
</gene>
<dbReference type="InterPro" id="IPR000073">
    <property type="entry name" value="AB_hydrolase_1"/>
</dbReference>
<sequence>MTAISKPTILLVPGAWMPSEQFDSLKNLLARENYESITVDHPSVGNEPADQTLDTDVANLRNTLTQLIDQDGKEVVLLLHSYGGIVGSCASEGFGTKQRADEGKRGGITAIIFVTAFLLQVGENLLDKLGGNWPAWMDIRDSKVYIDQAPEIGFPDLPQDEQKSWHARLTYTAVGAFEGTLTYEPWSQIPCAYFICENDTQLLPPFQEAMAVSIGATIHRITGGHNPFLSVSDQILKGIESVVAYT</sequence>
<feature type="domain" description="AB hydrolase-1" evidence="5">
    <location>
        <begin position="9"/>
        <end position="231"/>
    </location>
</feature>
<evidence type="ECO:0000256" key="3">
    <source>
        <dbReference type="ARBA" id="ARBA00023026"/>
    </source>
</evidence>
<evidence type="ECO:0000313" key="6">
    <source>
        <dbReference type="EMBL" id="KAF2993668.1"/>
    </source>
</evidence>
<dbReference type="PANTHER" id="PTHR37017">
    <property type="entry name" value="AB HYDROLASE-1 DOMAIN-CONTAINING PROTEIN-RELATED"/>
    <property type="match status" value="1"/>
</dbReference>
<comment type="subcellular location">
    <subcellularLocation>
        <location evidence="1">Peroxisome</location>
    </subcellularLocation>
</comment>
<keyword evidence="3" id="KW-0843">Virulence</keyword>
<dbReference type="SUPFAM" id="SSF53474">
    <property type="entry name" value="alpha/beta-Hydrolases"/>
    <property type="match status" value="1"/>
</dbReference>
<dbReference type="Proteomes" id="UP000801428">
    <property type="component" value="Unassembled WGS sequence"/>
</dbReference>
<proteinExistence type="inferred from homology"/>
<protein>
    <recommendedName>
        <fullName evidence="5">AB hydrolase-1 domain-containing protein</fullName>
    </recommendedName>
</protein>
<evidence type="ECO:0000256" key="2">
    <source>
        <dbReference type="ARBA" id="ARBA00005668"/>
    </source>
</evidence>
<dbReference type="InterPro" id="IPR029058">
    <property type="entry name" value="AB_hydrolase_fold"/>
</dbReference>
<reference evidence="6" key="1">
    <citation type="submission" date="2019-04" db="EMBL/GenBank/DDBJ databases">
        <title>Sequencing of skin fungus with MAO and IRED activity.</title>
        <authorList>
            <person name="Marsaioli A.J."/>
            <person name="Bonatto J.M.C."/>
            <person name="Reis Junior O."/>
        </authorList>
    </citation>
    <scope>NUCLEOTIDE SEQUENCE</scope>
    <source>
        <strain evidence="6">30M1</strain>
    </source>
</reference>
<evidence type="ECO:0000313" key="7">
    <source>
        <dbReference type="Proteomes" id="UP000801428"/>
    </source>
</evidence>
<keyword evidence="7" id="KW-1185">Reference proteome</keyword>
<dbReference type="EMBL" id="SWKU01000049">
    <property type="protein sequence ID" value="KAF2993668.1"/>
    <property type="molecule type" value="Genomic_DNA"/>
</dbReference>
<dbReference type="Gene3D" id="3.40.50.1820">
    <property type="entry name" value="alpha/beta hydrolase"/>
    <property type="match status" value="1"/>
</dbReference>
<evidence type="ECO:0000259" key="5">
    <source>
        <dbReference type="Pfam" id="PF12697"/>
    </source>
</evidence>
<dbReference type="Pfam" id="PF12697">
    <property type="entry name" value="Abhydrolase_6"/>
    <property type="match status" value="1"/>
</dbReference>
<comment type="similarity">
    <text evidence="2">Belongs to the AB hydrolase superfamily. AKT2 hydrolase family.</text>
</comment>
<keyword evidence="4" id="KW-0576">Peroxisome</keyword>
<dbReference type="AlphaFoldDB" id="A0A9P4W1V8"/>
<dbReference type="OrthoDB" id="408373at2759"/>
<dbReference type="PANTHER" id="PTHR37017:SF11">
    <property type="entry name" value="ESTERASE_LIPASE_THIOESTERASE DOMAIN-CONTAINING PROTEIN"/>
    <property type="match status" value="1"/>
</dbReference>
<name>A0A9P4W1V8_CURKU</name>
<dbReference type="GO" id="GO:0005777">
    <property type="term" value="C:peroxisome"/>
    <property type="evidence" value="ECO:0007669"/>
    <property type="project" value="UniProtKB-SubCell"/>
</dbReference>
<evidence type="ECO:0000256" key="1">
    <source>
        <dbReference type="ARBA" id="ARBA00004275"/>
    </source>
</evidence>
<organism evidence="6 7">
    <name type="scientific">Curvularia kusanoi</name>
    <name type="common">Cochliobolus kusanoi</name>
    <dbReference type="NCBI Taxonomy" id="90978"/>
    <lineage>
        <taxon>Eukaryota</taxon>
        <taxon>Fungi</taxon>
        <taxon>Dikarya</taxon>
        <taxon>Ascomycota</taxon>
        <taxon>Pezizomycotina</taxon>
        <taxon>Dothideomycetes</taxon>
        <taxon>Pleosporomycetidae</taxon>
        <taxon>Pleosporales</taxon>
        <taxon>Pleosporineae</taxon>
        <taxon>Pleosporaceae</taxon>
        <taxon>Curvularia</taxon>
    </lineage>
</organism>
<dbReference type="InterPro" id="IPR052897">
    <property type="entry name" value="Sec-Metab_Biosynth_Hydrolase"/>
</dbReference>
<comment type="caution">
    <text evidence="6">The sequence shown here is derived from an EMBL/GenBank/DDBJ whole genome shotgun (WGS) entry which is preliminary data.</text>
</comment>